<dbReference type="Gene3D" id="3.20.20.70">
    <property type="entry name" value="Aldolase class I"/>
    <property type="match status" value="1"/>
</dbReference>
<dbReference type="InterPro" id="IPR013785">
    <property type="entry name" value="Aldolase_TIM"/>
</dbReference>
<evidence type="ECO:0000259" key="10">
    <source>
        <dbReference type="Pfam" id="PF00724"/>
    </source>
</evidence>
<name>A0A1W1W185_9FIRM</name>
<evidence type="ECO:0000256" key="7">
    <source>
        <dbReference type="ARBA" id="ARBA00023002"/>
    </source>
</evidence>
<dbReference type="InterPro" id="IPR023753">
    <property type="entry name" value="FAD/NAD-binding_dom"/>
</dbReference>
<dbReference type="Pfam" id="PF00724">
    <property type="entry name" value="Oxidored_FMN"/>
    <property type="match status" value="1"/>
</dbReference>
<protein>
    <submittedName>
        <fullName evidence="12">2,4-dienoyl-CoA reductase</fullName>
    </submittedName>
</protein>
<dbReference type="SUPFAM" id="SSF51905">
    <property type="entry name" value="FAD/NAD(P)-binding domain"/>
    <property type="match status" value="1"/>
</dbReference>
<dbReference type="PANTHER" id="PTHR42917:SF2">
    <property type="entry name" value="2,4-DIENOYL-COA REDUCTASE [(2E)-ENOYL-COA-PRODUCING]"/>
    <property type="match status" value="1"/>
</dbReference>
<comment type="cofactor">
    <cofactor evidence="2">
        <name>[4Fe-4S] cluster</name>
        <dbReference type="ChEBI" id="CHEBI:49883"/>
    </cofactor>
</comment>
<keyword evidence="5" id="KW-0288">FMN</keyword>
<dbReference type="OrthoDB" id="9772736at2"/>
<proteinExistence type="inferred from homology"/>
<organism evidence="12 13">
    <name type="scientific">Thermanaeromonas toyohensis ToBE</name>
    <dbReference type="NCBI Taxonomy" id="698762"/>
    <lineage>
        <taxon>Bacteria</taxon>
        <taxon>Bacillati</taxon>
        <taxon>Bacillota</taxon>
        <taxon>Clostridia</taxon>
        <taxon>Neomoorellales</taxon>
        <taxon>Neomoorellaceae</taxon>
        <taxon>Thermanaeromonas</taxon>
    </lineage>
</organism>
<keyword evidence="4" id="KW-0285">Flavoprotein</keyword>
<evidence type="ECO:0000313" key="13">
    <source>
        <dbReference type="Proteomes" id="UP000192569"/>
    </source>
</evidence>
<keyword evidence="7" id="KW-0560">Oxidoreductase</keyword>
<dbReference type="CDD" id="cd02803">
    <property type="entry name" value="OYE_like_FMN_family"/>
    <property type="match status" value="1"/>
</dbReference>
<dbReference type="AlphaFoldDB" id="A0A1W1W185"/>
<keyword evidence="6" id="KW-0479">Metal-binding</keyword>
<dbReference type="Gene3D" id="3.40.50.720">
    <property type="entry name" value="NAD(P)-binding Rossmann-like Domain"/>
    <property type="match status" value="1"/>
</dbReference>
<dbReference type="EMBL" id="LT838272">
    <property type="protein sequence ID" value="SMB99389.1"/>
    <property type="molecule type" value="Genomic_DNA"/>
</dbReference>
<dbReference type="PANTHER" id="PTHR42917">
    <property type="entry name" value="2,4-DIENOYL-COA REDUCTASE"/>
    <property type="match status" value="1"/>
</dbReference>
<dbReference type="InterPro" id="IPR036188">
    <property type="entry name" value="FAD/NAD-bd_sf"/>
</dbReference>
<dbReference type="InterPro" id="IPR051793">
    <property type="entry name" value="NADH:flavin_oxidoreductase"/>
</dbReference>
<evidence type="ECO:0000256" key="6">
    <source>
        <dbReference type="ARBA" id="ARBA00022723"/>
    </source>
</evidence>
<dbReference type="GO" id="GO:0051536">
    <property type="term" value="F:iron-sulfur cluster binding"/>
    <property type="evidence" value="ECO:0007669"/>
    <property type="project" value="UniProtKB-KW"/>
</dbReference>
<evidence type="ECO:0000256" key="5">
    <source>
        <dbReference type="ARBA" id="ARBA00022643"/>
    </source>
</evidence>
<dbReference type="STRING" id="698762.SAMN00808754_2878"/>
<dbReference type="RefSeq" id="WP_084666563.1">
    <property type="nucleotide sequence ID" value="NZ_LT838272.1"/>
</dbReference>
<dbReference type="GO" id="GO:0046872">
    <property type="term" value="F:metal ion binding"/>
    <property type="evidence" value="ECO:0007669"/>
    <property type="project" value="UniProtKB-KW"/>
</dbReference>
<dbReference type="Pfam" id="PF07992">
    <property type="entry name" value="Pyr_redox_2"/>
    <property type="match status" value="1"/>
</dbReference>
<accession>A0A1W1W185</accession>
<gene>
    <name evidence="12" type="ORF">SAMN00808754_2878</name>
</gene>
<dbReference type="InterPro" id="IPR001155">
    <property type="entry name" value="OxRdtase_FMN_N"/>
</dbReference>
<evidence type="ECO:0000259" key="11">
    <source>
        <dbReference type="Pfam" id="PF07992"/>
    </source>
</evidence>
<dbReference type="SUPFAM" id="SSF51395">
    <property type="entry name" value="FMN-linked oxidoreductases"/>
    <property type="match status" value="1"/>
</dbReference>
<dbReference type="Proteomes" id="UP000192569">
    <property type="component" value="Chromosome I"/>
</dbReference>
<evidence type="ECO:0000256" key="9">
    <source>
        <dbReference type="ARBA" id="ARBA00023014"/>
    </source>
</evidence>
<evidence type="ECO:0000256" key="4">
    <source>
        <dbReference type="ARBA" id="ARBA00022630"/>
    </source>
</evidence>
<keyword evidence="9" id="KW-0411">Iron-sulfur</keyword>
<dbReference type="Gene3D" id="3.50.50.60">
    <property type="entry name" value="FAD/NAD(P)-binding domain"/>
    <property type="match status" value="1"/>
</dbReference>
<feature type="domain" description="FAD/NAD(P)-binding" evidence="11">
    <location>
        <begin position="383"/>
        <end position="610"/>
    </location>
</feature>
<dbReference type="PRINTS" id="PR00368">
    <property type="entry name" value="FADPNR"/>
</dbReference>
<dbReference type="GO" id="GO:0010181">
    <property type="term" value="F:FMN binding"/>
    <property type="evidence" value="ECO:0007669"/>
    <property type="project" value="InterPro"/>
</dbReference>
<comment type="cofactor">
    <cofactor evidence="1">
        <name>FMN</name>
        <dbReference type="ChEBI" id="CHEBI:58210"/>
    </cofactor>
</comment>
<evidence type="ECO:0000256" key="1">
    <source>
        <dbReference type="ARBA" id="ARBA00001917"/>
    </source>
</evidence>
<evidence type="ECO:0000256" key="2">
    <source>
        <dbReference type="ARBA" id="ARBA00001966"/>
    </source>
</evidence>
<feature type="domain" description="NADH:flavin oxidoreductase/NADH oxidase N-terminal" evidence="10">
    <location>
        <begin position="9"/>
        <end position="337"/>
    </location>
</feature>
<keyword evidence="8" id="KW-0408">Iron</keyword>
<evidence type="ECO:0000256" key="8">
    <source>
        <dbReference type="ARBA" id="ARBA00023004"/>
    </source>
</evidence>
<evidence type="ECO:0000256" key="3">
    <source>
        <dbReference type="ARBA" id="ARBA00011048"/>
    </source>
</evidence>
<dbReference type="PRINTS" id="PR00469">
    <property type="entry name" value="PNDRDTASEII"/>
</dbReference>
<comment type="similarity">
    <text evidence="3">In the N-terminal section; belongs to the NADH:flavin oxidoreductase/NADH oxidase family.</text>
</comment>
<dbReference type="GO" id="GO:0016491">
    <property type="term" value="F:oxidoreductase activity"/>
    <property type="evidence" value="ECO:0007669"/>
    <property type="project" value="UniProtKB-KW"/>
</dbReference>
<keyword evidence="13" id="KW-1185">Reference proteome</keyword>
<reference evidence="12 13" key="1">
    <citation type="submission" date="2017-04" db="EMBL/GenBank/DDBJ databases">
        <authorList>
            <person name="Afonso C.L."/>
            <person name="Miller P.J."/>
            <person name="Scott M.A."/>
            <person name="Spackman E."/>
            <person name="Goraichik I."/>
            <person name="Dimitrov K.M."/>
            <person name="Suarez D.L."/>
            <person name="Swayne D.E."/>
        </authorList>
    </citation>
    <scope>NUCLEOTIDE SEQUENCE [LARGE SCALE GENOMIC DNA]</scope>
    <source>
        <strain evidence="12 13">ToBE</strain>
    </source>
</reference>
<evidence type="ECO:0000313" key="12">
    <source>
        <dbReference type="EMBL" id="SMB99389.1"/>
    </source>
</evidence>
<sequence>MRQLTALTSPINIGNLELKNRMVMPPMVTNYAYSDGSVTDRLVAYHVERAKGGVGLIIVEASYVHPSGKGFKNQVGIYSDRLIPGLRRLVEAVHAYGAKIAIQLYHGGRQSKSKVTGQPLLAPSPIPCATIGEIPKELTREEIASLIQAFAQAARRAKAAGFDAVEIHGAHGYLINEFLSPYANKRTDEYGGPLENRMRFPLEVVRAVRQAVGPEYPIIYRLSADEKVPGGLTLEETRTFAKKLEQEGVNALHVSAGIYETAAWIIQPMYFPRGCLVDLAQGIKSAVSIPVIAVGRINDPEVAESILAAGKADLISFGRQLLADPETPKKIMEGRLDEIRHCIACCQACIDELFLDHAIGCTVNARTGFEREFPLDKVKRSRKVLVVGGGPAGMEVARVAALRGHQVTLWEKESELGGQLPLAYAPPQKGEIATFRDYLVGQMERLKINVQLNKEATLEAIRQEKPDVVVLATGARPAIPDIPGGEGEKVVTSWDVLRGKAQVGKKVVVIGGGLVGCETAEYLAEKGHKVTILEMLPKVAGDSGPLVAPLLLKRLEKQEVQIITEAELTAIHGDRVTYKRNGQEESLTGFDTVVLAVGSRANDTLAHEMEGSGIDYYVIGDAVSPRRITQAVFEAMRVGHEL</sequence>